<comment type="caution">
    <text evidence="1">The sequence shown here is derived from an EMBL/GenBank/DDBJ whole genome shotgun (WGS) entry which is preliminary data.</text>
</comment>
<dbReference type="Proteomes" id="UP001148614">
    <property type="component" value="Unassembled WGS sequence"/>
</dbReference>
<organism evidence="1 2">
    <name type="scientific">Xylaria arbuscula</name>
    <dbReference type="NCBI Taxonomy" id="114810"/>
    <lineage>
        <taxon>Eukaryota</taxon>
        <taxon>Fungi</taxon>
        <taxon>Dikarya</taxon>
        <taxon>Ascomycota</taxon>
        <taxon>Pezizomycotina</taxon>
        <taxon>Sordariomycetes</taxon>
        <taxon>Xylariomycetidae</taxon>
        <taxon>Xylariales</taxon>
        <taxon>Xylariaceae</taxon>
        <taxon>Xylaria</taxon>
    </lineage>
</organism>
<dbReference type="EMBL" id="JANPWZ010000984">
    <property type="protein sequence ID" value="KAJ3569924.1"/>
    <property type="molecule type" value="Genomic_DNA"/>
</dbReference>
<gene>
    <name evidence="1" type="ORF">NPX13_g5911</name>
</gene>
<protein>
    <submittedName>
        <fullName evidence="1">Uncharacterized protein</fullName>
    </submittedName>
</protein>
<sequence>MENDGFAIPSFDYDDLDLDFSTPFVSQGENPTYSSELRGERTILEPSASAPEPSRLSYTISWKLHLRKGRLAKLTEDTVEDVVLSPESYWNEVLESEIATLVKSRLPEPEYQPDETLIVVSSSKRGEPPLHKRFDRLAVDWAVIESKLNSWRRLGSNLKLAISFIYKESQPNSSREGKAGRGATKKHSAALDRLVAQQEASGTRAVWKDVYQLMECYSATCTNRGFSCWRNNEKHYKLDSDIMDKLVDFAEEGHQLDTHADVPREIREVILQRRDEEEIRRRRKRKASEPLPVNVRVFCHGRPDDTSVECSSESENQPAQLELPVPEDEAPVLYSHWLISRITNRRWQEASRLAGEVAVDRGYDLHWLFAHQKAGKEMLVQNGVLEGVAARFVSWISKWVDEARIEEC</sequence>
<accession>A0A9W8TMP1</accession>
<proteinExistence type="predicted"/>
<keyword evidence="2" id="KW-1185">Reference proteome</keyword>
<evidence type="ECO:0000313" key="1">
    <source>
        <dbReference type="EMBL" id="KAJ3569924.1"/>
    </source>
</evidence>
<name>A0A9W8TMP1_9PEZI</name>
<evidence type="ECO:0000313" key="2">
    <source>
        <dbReference type="Proteomes" id="UP001148614"/>
    </source>
</evidence>
<dbReference type="AlphaFoldDB" id="A0A9W8TMP1"/>
<reference evidence="1" key="1">
    <citation type="submission" date="2022-07" db="EMBL/GenBank/DDBJ databases">
        <title>Genome Sequence of Xylaria arbuscula.</title>
        <authorList>
            <person name="Buettner E."/>
        </authorList>
    </citation>
    <scope>NUCLEOTIDE SEQUENCE</scope>
    <source>
        <strain evidence="1">VT107</strain>
    </source>
</reference>